<gene>
    <name evidence="2" type="ORF">GCM10022377_02070</name>
</gene>
<dbReference type="Proteomes" id="UP001501536">
    <property type="component" value="Unassembled WGS sequence"/>
</dbReference>
<dbReference type="EMBL" id="BAABCJ010000001">
    <property type="protein sequence ID" value="GAA3693107.1"/>
    <property type="molecule type" value="Genomic_DNA"/>
</dbReference>
<sequence>MLNYSDALADLFNRSSKPIYGKQWDDSKPTIAVVLDEFSTRCFEGIANLVPIGTQDIEKALDFFEPDLLLCESAWRGNNYSWRYRFARNSGPDPKVEELVHAARSRGIPSVFWNKEDPPHFDEFSETAALFDYIFTTEAGVVERYKTLTGRSNAYVLPFAAAPEIHTPRRGEGYRAGEVAFAGQYFAHKFPERRTQMEYLFPAAAKFKFDIYSREQNGDPNYQFPDRYQNLICGSLPYEEMVHAYRRYRIFLNVNSVPQSESMCARRIFELSACKTLVLSSPSNAISRFYSDGEVLQSATKERAIELLESAINDDYFHERTAHRAWRVTMRRHTYADRLEYILSVTTKSGGEIDSTAPSYDLHGPREFSYLAYVDLDTECSGEQDIERLIREISEQSVPPRGIIFGKGASAEADGPLLTRQAARQGLPAVELAGNEGTFAVSFTTGMSYGAGFAEDLFLCSRQQPEAFFGKTELFDGTRIAGCRPESTVPTVLRGTVAARRLEDLVRLYDSSSRGTRPMELPADGYSVDRFNCLATTSAILEDNDWKI</sequence>
<comment type="caution">
    <text evidence="2">The sequence shown here is derived from an EMBL/GenBank/DDBJ whole genome shotgun (WGS) entry which is preliminary data.</text>
</comment>
<evidence type="ECO:0000259" key="1">
    <source>
        <dbReference type="Pfam" id="PF13524"/>
    </source>
</evidence>
<dbReference type="RefSeq" id="WP_344878699.1">
    <property type="nucleotide sequence ID" value="NZ_BAABCJ010000001.1"/>
</dbReference>
<feature type="domain" description="Spore protein YkvP/CgeB glycosyl transferase-like" evidence="1">
    <location>
        <begin position="203"/>
        <end position="343"/>
    </location>
</feature>
<keyword evidence="3" id="KW-1185">Reference proteome</keyword>
<proteinExistence type="predicted"/>
<name>A0ABP7CQG6_9MICC</name>
<evidence type="ECO:0000313" key="2">
    <source>
        <dbReference type="EMBL" id="GAA3693107.1"/>
    </source>
</evidence>
<accession>A0ABP7CQG6</accession>
<organism evidence="2 3">
    <name type="scientific">Zhihengliuella alba</name>
    <dbReference type="NCBI Taxonomy" id="547018"/>
    <lineage>
        <taxon>Bacteria</taxon>
        <taxon>Bacillati</taxon>
        <taxon>Actinomycetota</taxon>
        <taxon>Actinomycetes</taxon>
        <taxon>Micrococcales</taxon>
        <taxon>Micrococcaceae</taxon>
        <taxon>Zhihengliuella</taxon>
    </lineage>
</organism>
<dbReference type="InterPro" id="IPR055259">
    <property type="entry name" value="YkvP/CgeB_Glyco_trans-like"/>
</dbReference>
<dbReference type="Pfam" id="PF13524">
    <property type="entry name" value="Glyco_trans_1_2"/>
    <property type="match status" value="1"/>
</dbReference>
<protein>
    <submittedName>
        <fullName evidence="2">Glycosyltransferase</fullName>
    </submittedName>
</protein>
<reference evidence="3" key="1">
    <citation type="journal article" date="2019" name="Int. J. Syst. Evol. Microbiol.">
        <title>The Global Catalogue of Microorganisms (GCM) 10K type strain sequencing project: providing services to taxonomists for standard genome sequencing and annotation.</title>
        <authorList>
            <consortium name="The Broad Institute Genomics Platform"/>
            <consortium name="The Broad Institute Genome Sequencing Center for Infectious Disease"/>
            <person name="Wu L."/>
            <person name="Ma J."/>
        </authorList>
    </citation>
    <scope>NUCLEOTIDE SEQUENCE [LARGE SCALE GENOMIC DNA]</scope>
    <source>
        <strain evidence="3">JCM 16961</strain>
    </source>
</reference>
<evidence type="ECO:0000313" key="3">
    <source>
        <dbReference type="Proteomes" id="UP001501536"/>
    </source>
</evidence>